<dbReference type="GO" id="GO:0005634">
    <property type="term" value="C:nucleus"/>
    <property type="evidence" value="ECO:0007669"/>
    <property type="project" value="TreeGrafter"/>
</dbReference>
<evidence type="ECO:0000256" key="4">
    <source>
        <dbReference type="ARBA" id="ARBA00022889"/>
    </source>
</evidence>
<dbReference type="InterPro" id="IPR000225">
    <property type="entry name" value="Armadillo"/>
</dbReference>
<dbReference type="GO" id="GO:0005912">
    <property type="term" value="C:adherens junction"/>
    <property type="evidence" value="ECO:0007669"/>
    <property type="project" value="TreeGrafter"/>
</dbReference>
<evidence type="ECO:0000313" key="9">
    <source>
        <dbReference type="Proteomes" id="UP000677803"/>
    </source>
</evidence>
<gene>
    <name evidence="8" type="ORF">MMEN_LOCUS16037</name>
</gene>
<feature type="repeat" description="ARM" evidence="6">
    <location>
        <begin position="289"/>
        <end position="324"/>
    </location>
</feature>
<comment type="similarity">
    <text evidence="2">Belongs to the beta-catenin family.</text>
</comment>
<dbReference type="OrthoDB" id="3245100at2759"/>
<dbReference type="InterPro" id="IPR016024">
    <property type="entry name" value="ARM-type_fold"/>
</dbReference>
<dbReference type="Proteomes" id="UP000677803">
    <property type="component" value="Unassembled WGS sequence"/>
</dbReference>
<dbReference type="InterPro" id="IPR028435">
    <property type="entry name" value="Plakophilin/d_Catenin"/>
</dbReference>
<dbReference type="GO" id="GO:0005737">
    <property type="term" value="C:cytoplasm"/>
    <property type="evidence" value="ECO:0007669"/>
    <property type="project" value="TreeGrafter"/>
</dbReference>
<dbReference type="Gene3D" id="1.25.10.10">
    <property type="entry name" value="Leucine-rich Repeat Variant"/>
    <property type="match status" value="1"/>
</dbReference>
<comment type="caution">
    <text evidence="8">The sequence shown here is derived from an EMBL/GenBank/DDBJ whole genome shotgun (WGS) entry which is preliminary data.</text>
</comment>
<keyword evidence="4" id="KW-0130">Cell adhesion</keyword>
<organism evidence="8 9">
    <name type="scientific">Menidia menidia</name>
    <name type="common">Atlantic silverside</name>
    <dbReference type="NCBI Taxonomy" id="238744"/>
    <lineage>
        <taxon>Eukaryota</taxon>
        <taxon>Metazoa</taxon>
        <taxon>Chordata</taxon>
        <taxon>Craniata</taxon>
        <taxon>Vertebrata</taxon>
        <taxon>Euteleostomi</taxon>
        <taxon>Actinopterygii</taxon>
        <taxon>Neopterygii</taxon>
        <taxon>Teleostei</taxon>
        <taxon>Neoteleostei</taxon>
        <taxon>Acanthomorphata</taxon>
        <taxon>Ovalentaria</taxon>
        <taxon>Atherinomorphae</taxon>
        <taxon>Atheriniformes</taxon>
        <taxon>Atherinopsidae</taxon>
        <taxon>Menidiinae</taxon>
        <taxon>Menidia</taxon>
    </lineage>
</organism>
<feature type="region of interest" description="Disordered" evidence="7">
    <location>
        <begin position="41"/>
        <end position="66"/>
    </location>
</feature>
<feature type="compositionally biased region" description="Low complexity" evidence="7">
    <location>
        <begin position="52"/>
        <end position="61"/>
    </location>
</feature>
<dbReference type="Pfam" id="PF00514">
    <property type="entry name" value="Arm"/>
    <property type="match status" value="1"/>
</dbReference>
<keyword evidence="5" id="KW-0965">Cell junction</keyword>
<evidence type="ECO:0000256" key="3">
    <source>
        <dbReference type="ARBA" id="ARBA00022737"/>
    </source>
</evidence>
<feature type="region of interest" description="Disordered" evidence="7">
    <location>
        <begin position="219"/>
        <end position="240"/>
    </location>
</feature>
<dbReference type="PROSITE" id="PS50176">
    <property type="entry name" value="ARM_REPEAT"/>
    <property type="match status" value="1"/>
</dbReference>
<dbReference type="GO" id="GO:0098609">
    <property type="term" value="P:cell-cell adhesion"/>
    <property type="evidence" value="ECO:0007669"/>
    <property type="project" value="InterPro"/>
</dbReference>
<dbReference type="AlphaFoldDB" id="A0A8S4BI91"/>
<feature type="compositionally biased region" description="Polar residues" evidence="7">
    <location>
        <begin position="161"/>
        <end position="205"/>
    </location>
</feature>
<comment type="subcellular location">
    <subcellularLocation>
        <location evidence="1">Cell junction</location>
    </subcellularLocation>
</comment>
<dbReference type="EMBL" id="CAJRST010033334">
    <property type="protein sequence ID" value="CAG5978708.1"/>
    <property type="molecule type" value="Genomic_DNA"/>
</dbReference>
<evidence type="ECO:0000256" key="1">
    <source>
        <dbReference type="ARBA" id="ARBA00004282"/>
    </source>
</evidence>
<accession>A0A8S4BI91</accession>
<protein>
    <submittedName>
        <fullName evidence="8">(Atlantic silverside) hypothetical protein</fullName>
    </submittedName>
</protein>
<keyword evidence="3" id="KW-0677">Repeat</keyword>
<reference evidence="8" key="1">
    <citation type="submission" date="2021-05" db="EMBL/GenBank/DDBJ databases">
        <authorList>
            <person name="Tigano A."/>
        </authorList>
    </citation>
    <scope>NUCLEOTIDE SEQUENCE</scope>
</reference>
<evidence type="ECO:0000256" key="2">
    <source>
        <dbReference type="ARBA" id="ARBA00005462"/>
    </source>
</evidence>
<dbReference type="GO" id="GO:0005886">
    <property type="term" value="C:plasma membrane"/>
    <property type="evidence" value="ECO:0007669"/>
    <property type="project" value="TreeGrafter"/>
</dbReference>
<name>A0A8S4BI91_9TELE</name>
<keyword evidence="9" id="KW-1185">Reference proteome</keyword>
<dbReference type="PANTHER" id="PTHR10372:SF3">
    <property type="entry name" value="PLAKOPHILIN-1"/>
    <property type="match status" value="1"/>
</dbReference>
<dbReference type="PANTHER" id="PTHR10372">
    <property type="entry name" value="PLAKOPHILLIN-RELATED"/>
    <property type="match status" value="1"/>
</dbReference>
<evidence type="ECO:0000313" key="8">
    <source>
        <dbReference type="EMBL" id="CAG5978708.1"/>
    </source>
</evidence>
<proteinExistence type="inferred from homology"/>
<dbReference type="SMART" id="SM00185">
    <property type="entry name" value="ARM"/>
    <property type="match status" value="6"/>
</dbReference>
<dbReference type="InterPro" id="IPR011989">
    <property type="entry name" value="ARM-like"/>
</dbReference>
<evidence type="ECO:0000256" key="6">
    <source>
        <dbReference type="PROSITE-ProRule" id="PRU00259"/>
    </source>
</evidence>
<sequence>MTSLEPLKSAMSIGNVDDTSLALPSANQCRSGYDRVREQVQTVRRKSRRSSSQHSGSASLSPTSPMYDSVFVDGGKTHSRTFNGNVFMGNGSSKHLGLGKNITRQSVNSAKGSTAVRNTFTSASRHDRSYAPVSSVVAGQTSGSRSEPDLAWRLGMPKRSFPSQRNFTVGGTKLTQRSTSQYISSAVNQASKPQPPYDSNGQTKTSKQFICSQTNMSKAYSKPSIPDVKSKSKGNSGTNGISAVTDITLKEAVEFLSTGDEKFQLCGASFIQHNSFISDKTKEEVLKLNGIPPLVGLLRNSTSEVSHAATAALRNLSFRSDGNKEEIQRCDGITQAVALLTESDSVELHKQLTGLLWNLSSLDKVRPDLLKTALPVLTERVIVPYTTGADAANDKDPDVFYHATGCLRNLSSARQSSRQTMRKCRGLIDSLVGYIRNCVDAGKQDDMSVENCVCILHNLTFQLEAEAPDVFSRITALAQTVNRSNSQNNSSPVGCFSSHSKPLEQERCFDFPVVEDSHPTGIGWLIHSKTLQSYLSLLSSSQQEATQEACSGTLQNLTANEGIVSSVMSQMIVQKLNGMQIISSHLKSDKVSLQRSTMALVGNLMKNPNLHSAIGRKALPELLGLLRDGTKGANESDDTLAMACQTTSCLLMKEPETSKMLLNKKLIQSLNDISQNKYFPKSSKAAAILLHKIWSEKDLQSLMKKRGMSKSSFINETTMAAHKSLQVVD</sequence>
<dbReference type="SUPFAM" id="SSF48371">
    <property type="entry name" value="ARM repeat"/>
    <property type="match status" value="1"/>
</dbReference>
<feature type="region of interest" description="Disordered" evidence="7">
    <location>
        <begin position="121"/>
        <end position="205"/>
    </location>
</feature>
<evidence type="ECO:0000256" key="5">
    <source>
        <dbReference type="ARBA" id="ARBA00022949"/>
    </source>
</evidence>
<evidence type="ECO:0000256" key="7">
    <source>
        <dbReference type="SAM" id="MobiDB-lite"/>
    </source>
</evidence>